<dbReference type="Proteomes" id="UP000092445">
    <property type="component" value="Unassembled WGS sequence"/>
</dbReference>
<dbReference type="InterPro" id="IPR036477">
    <property type="entry name" value="Formyl_transf_N_sf"/>
</dbReference>
<keyword evidence="6" id="KW-0406">Ion transport</keyword>
<evidence type="ECO:0000256" key="2">
    <source>
        <dbReference type="ARBA" id="ARBA00022448"/>
    </source>
</evidence>
<dbReference type="GO" id="GO:0015079">
    <property type="term" value="F:potassium ion transmembrane transporter activity"/>
    <property type="evidence" value="ECO:0007669"/>
    <property type="project" value="InterPro"/>
</dbReference>
<dbReference type="SUPFAM" id="SSF51735">
    <property type="entry name" value="NAD(P)-binding Rossmann-fold domains"/>
    <property type="match status" value="2"/>
</dbReference>
<reference evidence="10" key="1">
    <citation type="submission" date="2014-03" db="EMBL/GenBank/DDBJ databases">
        <authorList>
            <person name="Aksoy S."/>
            <person name="Warren W."/>
            <person name="Wilson R.K."/>
        </authorList>
    </citation>
    <scope>NUCLEOTIDE SEQUENCE [LARGE SCALE GENOMIC DNA]</scope>
    <source>
        <strain evidence="10">IAEA</strain>
    </source>
</reference>
<keyword evidence="2" id="KW-0813">Transport</keyword>
<dbReference type="NCBIfam" id="NF007032">
    <property type="entry name" value="PRK09496.1-4"/>
    <property type="match status" value="1"/>
</dbReference>
<name>A0A1A9Z0X0_GLOPL</name>
<dbReference type="SUPFAM" id="SSF53328">
    <property type="entry name" value="Formyltransferase"/>
    <property type="match status" value="1"/>
</dbReference>
<dbReference type="GO" id="GO:0005886">
    <property type="term" value="C:plasma membrane"/>
    <property type="evidence" value="ECO:0007669"/>
    <property type="project" value="InterPro"/>
</dbReference>
<keyword evidence="10" id="KW-1185">Reference proteome</keyword>
<dbReference type="PRINTS" id="PR00335">
    <property type="entry name" value="KUPTAKETRKA"/>
</dbReference>
<evidence type="ECO:0000256" key="3">
    <source>
        <dbReference type="ARBA" id="ARBA00022538"/>
    </source>
</evidence>
<dbReference type="STRING" id="7398.A0A1A9Z0X0"/>
<reference evidence="9" key="2">
    <citation type="submission" date="2020-05" db="UniProtKB">
        <authorList>
            <consortium name="EnsemblMetazoa"/>
        </authorList>
    </citation>
    <scope>IDENTIFICATION</scope>
    <source>
        <strain evidence="9">IAEA</strain>
    </source>
</reference>
<accession>A0A1A9Z0X0</accession>
<feature type="domain" description="RCK N-terminal" evidence="7">
    <location>
        <begin position="172"/>
        <end position="295"/>
    </location>
</feature>
<dbReference type="NCBIfam" id="NF007031">
    <property type="entry name" value="PRK09496.1-2"/>
    <property type="match status" value="1"/>
</dbReference>
<dbReference type="Gene3D" id="3.40.50.170">
    <property type="entry name" value="Formyl transferase, N-terminal domain"/>
    <property type="match status" value="1"/>
</dbReference>
<keyword evidence="4" id="KW-0630">Potassium</keyword>
<dbReference type="Gene3D" id="3.40.50.720">
    <property type="entry name" value="NAD(P)-binding Rossmann-like Domain"/>
    <property type="match status" value="1"/>
</dbReference>
<dbReference type="CDD" id="cd08646">
    <property type="entry name" value="FMT_core_Met-tRNA-FMT_N"/>
    <property type="match status" value="1"/>
</dbReference>
<dbReference type="InterPro" id="IPR003148">
    <property type="entry name" value="RCK_N"/>
</dbReference>
<evidence type="ECO:0000259" key="7">
    <source>
        <dbReference type="PROSITE" id="PS51201"/>
    </source>
</evidence>
<dbReference type="GO" id="GO:0004479">
    <property type="term" value="F:methionyl-tRNA formyltransferase activity"/>
    <property type="evidence" value="ECO:0007669"/>
    <property type="project" value="UniProtKB-EC"/>
</dbReference>
<dbReference type="InterPro" id="IPR036721">
    <property type="entry name" value="RCK_C_sf"/>
</dbReference>
<feature type="domain" description="RCK N-terminal" evidence="7">
    <location>
        <begin position="405"/>
        <end position="520"/>
    </location>
</feature>
<dbReference type="PROSITE" id="PS51201">
    <property type="entry name" value="RCK_N"/>
    <property type="match status" value="2"/>
</dbReference>
<dbReference type="Pfam" id="PF02080">
    <property type="entry name" value="TrkA_C"/>
    <property type="match status" value="1"/>
</dbReference>
<keyword evidence="3" id="KW-0633">Potassium transport</keyword>
<dbReference type="FunFam" id="3.40.50.720:FF:000042">
    <property type="entry name" value="Trk system potassium transporter TrkA"/>
    <property type="match status" value="1"/>
</dbReference>
<keyword evidence="5" id="KW-0520">NAD</keyword>
<dbReference type="PROSITE" id="PS51202">
    <property type="entry name" value="RCK_C"/>
    <property type="match status" value="1"/>
</dbReference>
<dbReference type="InterPro" id="IPR006037">
    <property type="entry name" value="RCK_C"/>
</dbReference>
<dbReference type="InterPro" id="IPR041711">
    <property type="entry name" value="Met-tRNA-FMT_N"/>
</dbReference>
<dbReference type="InterPro" id="IPR006036">
    <property type="entry name" value="K_uptake_TrkA"/>
</dbReference>
<organism evidence="9 10">
    <name type="scientific">Glossina pallidipes</name>
    <name type="common">Tsetse fly</name>
    <dbReference type="NCBI Taxonomy" id="7398"/>
    <lineage>
        <taxon>Eukaryota</taxon>
        <taxon>Metazoa</taxon>
        <taxon>Ecdysozoa</taxon>
        <taxon>Arthropoda</taxon>
        <taxon>Hexapoda</taxon>
        <taxon>Insecta</taxon>
        <taxon>Pterygota</taxon>
        <taxon>Neoptera</taxon>
        <taxon>Endopterygota</taxon>
        <taxon>Diptera</taxon>
        <taxon>Brachycera</taxon>
        <taxon>Muscomorpha</taxon>
        <taxon>Hippoboscoidea</taxon>
        <taxon>Glossinidae</taxon>
        <taxon>Glossina</taxon>
    </lineage>
</organism>
<dbReference type="InterPro" id="IPR050721">
    <property type="entry name" value="Trk_Ktr_HKT_K-transport"/>
</dbReference>
<evidence type="ECO:0000256" key="1">
    <source>
        <dbReference type="ARBA" id="ARBA00012261"/>
    </source>
</evidence>
<dbReference type="EC" id="2.1.2.9" evidence="1"/>
<dbReference type="EnsemblMetazoa" id="GPAI000597-RA">
    <property type="protein sequence ID" value="GPAI000597-PA"/>
    <property type="gene ID" value="GPAI000597"/>
</dbReference>
<sequence length="557" mass="62185">MHIPYSLKIIFAGTSYFSSKFLDVLLSSQHIISGILTQPDRISGRGKKIHNSPIKKIAKHHNIPIFQPCSSKELDDIADTLKAVNCDIILVIAYSIILSKKILSLPKLGCINLHGSLLPRWRGSAPVNRAIQFGDKETGMTFIKMDEKIDTGPILHTYKCDITDFDTTETVLNKLYKIGAGQVGGTLAENLSSEHNDITIIDTDEYKLRQLQEKYDLKTIQGHASHPTILKDAQAEDADVLIAATYSDEINILACQIAYILFKTPNRIARIRSTDYIQESLKLFNPASIPIDYLISPEMVIAKNIFNLIEYPGALQFFIFSIDKISLVSLKISDSSIELVKHIILLLPEHAINSGTRIAAILRNKTFIHPKSSTPIEIGDEIFFITTIENVKLITNEFQKIEKPYKRIMIVGGGNIGAMLAKKLEKNYQVKLIEKNQRRAAELAKKLKNTIVFYGNASNEELLVQEHIDQVEVFISITDDDEANIMSAMLAKKMGAKKVLALIQRKAYVDLVQGRNTNVISTCAIRNGMAEVLEAVVKGDETTSQIIGREICNIKLP</sequence>
<dbReference type="InterPro" id="IPR002376">
    <property type="entry name" value="Formyl_transf_N"/>
</dbReference>
<evidence type="ECO:0000313" key="9">
    <source>
        <dbReference type="EnsemblMetazoa" id="GPAI000597-PA"/>
    </source>
</evidence>
<feature type="domain" description="RCK C-terminal" evidence="8">
    <location>
        <begin position="315"/>
        <end position="400"/>
    </location>
</feature>
<evidence type="ECO:0000256" key="6">
    <source>
        <dbReference type="ARBA" id="ARBA00023065"/>
    </source>
</evidence>
<evidence type="ECO:0000256" key="4">
    <source>
        <dbReference type="ARBA" id="ARBA00022958"/>
    </source>
</evidence>
<dbReference type="VEuPathDB" id="VectorBase:GPAI000597"/>
<dbReference type="NCBIfam" id="NF007030">
    <property type="entry name" value="PRK09496.1-1"/>
    <property type="match status" value="1"/>
</dbReference>
<dbReference type="Pfam" id="PF02254">
    <property type="entry name" value="TrkA_N"/>
    <property type="match status" value="2"/>
</dbReference>
<proteinExistence type="predicted"/>
<dbReference type="Gene3D" id="3.30.70.1450">
    <property type="entry name" value="Regulator of K+ conductance, C-terminal domain"/>
    <property type="match status" value="1"/>
</dbReference>
<dbReference type="PANTHER" id="PTHR43833:SF5">
    <property type="entry name" value="TRK SYSTEM POTASSIUM UPTAKE PROTEIN TRKA"/>
    <property type="match status" value="1"/>
</dbReference>
<dbReference type="InterPro" id="IPR036291">
    <property type="entry name" value="NAD(P)-bd_dom_sf"/>
</dbReference>
<protein>
    <recommendedName>
        <fullName evidence="1">methionyl-tRNA formyltransferase</fullName>
        <ecNumber evidence="1">2.1.2.9</ecNumber>
    </recommendedName>
</protein>
<dbReference type="AlphaFoldDB" id="A0A1A9Z0X0"/>
<dbReference type="SUPFAM" id="SSF116726">
    <property type="entry name" value="TrkA C-terminal domain-like"/>
    <property type="match status" value="1"/>
</dbReference>
<evidence type="ECO:0000256" key="5">
    <source>
        <dbReference type="ARBA" id="ARBA00023027"/>
    </source>
</evidence>
<dbReference type="NCBIfam" id="NF007039">
    <property type="entry name" value="PRK09496.3-2"/>
    <property type="match status" value="1"/>
</dbReference>
<dbReference type="Pfam" id="PF00551">
    <property type="entry name" value="Formyl_trans_N"/>
    <property type="match status" value="1"/>
</dbReference>
<evidence type="ECO:0000259" key="8">
    <source>
        <dbReference type="PROSITE" id="PS51202"/>
    </source>
</evidence>
<dbReference type="PANTHER" id="PTHR43833">
    <property type="entry name" value="POTASSIUM CHANNEL PROTEIN 2-RELATED-RELATED"/>
    <property type="match status" value="1"/>
</dbReference>
<evidence type="ECO:0000313" key="10">
    <source>
        <dbReference type="Proteomes" id="UP000092445"/>
    </source>
</evidence>